<dbReference type="SUPFAM" id="SSF160527">
    <property type="entry name" value="V-type ATPase subunit E-like"/>
    <property type="match status" value="1"/>
</dbReference>
<dbReference type="GO" id="GO:0015031">
    <property type="term" value="P:protein transport"/>
    <property type="evidence" value="ECO:0007669"/>
    <property type="project" value="UniProtKB-KW"/>
</dbReference>
<dbReference type="OrthoDB" id="6088783at2"/>
<comment type="function">
    <text evidence="1">Needed for flagellar regrowth and assembly.</text>
</comment>
<evidence type="ECO:0000256" key="6">
    <source>
        <dbReference type="ARBA" id="ARBA00022927"/>
    </source>
</evidence>
<keyword evidence="7" id="KW-1006">Bacterial flagellum protein export</keyword>
<reference evidence="9 10" key="2">
    <citation type="journal article" date="2018" name="Int. J. Syst. Evol. Microbiol.">
        <title>Marinobacterium aestuarii sp. nov., a benzene-degrading marine bacterium isolated from estuary sediment.</title>
        <authorList>
            <person name="Bae S.S."/>
            <person name="Jung J."/>
            <person name="Chung D."/>
            <person name="Baek K."/>
        </authorList>
    </citation>
    <scope>NUCLEOTIDE SEQUENCE [LARGE SCALE GENOMIC DNA]</scope>
    <source>
        <strain evidence="9 10">ST58-10</strain>
    </source>
</reference>
<dbReference type="Gene3D" id="3.30.2320.30">
    <property type="entry name" value="ATP synthase, E subunit, C-terminal"/>
    <property type="match status" value="1"/>
</dbReference>
<evidence type="ECO:0000256" key="4">
    <source>
        <dbReference type="ARBA" id="ARBA00022448"/>
    </source>
</evidence>
<dbReference type="RefSeq" id="WP_067378521.1">
    <property type="nucleotide sequence ID" value="NZ_CP015839.1"/>
</dbReference>
<dbReference type="AlphaFoldDB" id="A0A1A9EW21"/>
<sequence>MNPSDKKPTRIPAADVGLVLPWQLPSVQGEHLVALVQRQASAVEEQLEPEEQLFGGAKMTLAELERITDEARQEGLDEGYREGLAKGLAEGRLKGHAEGLKQGKVEIDRSLARLSQLLGELEAPLAQQSEQLEQCLLSLVTSLARAVTGHELSSQPALILQAVQEALAQLPSEGGAVRIHVNPEDEVLLQPLVEARDDRELVPDAGISAGGCVIKTANCRVDSSIESRFRQAADQLLSRLAESGPDDSAK</sequence>
<dbReference type="Pfam" id="PF02108">
    <property type="entry name" value="FliH"/>
    <property type="match status" value="1"/>
</dbReference>
<dbReference type="PANTHER" id="PTHR34982">
    <property type="entry name" value="YOP PROTEINS TRANSLOCATION PROTEIN L"/>
    <property type="match status" value="1"/>
</dbReference>
<evidence type="ECO:0000259" key="8">
    <source>
        <dbReference type="Pfam" id="PF02108"/>
    </source>
</evidence>
<evidence type="ECO:0000256" key="5">
    <source>
        <dbReference type="ARBA" id="ARBA00022795"/>
    </source>
</evidence>
<proteinExistence type="inferred from homology"/>
<dbReference type="InterPro" id="IPR018035">
    <property type="entry name" value="Flagellar_FliH/T3SS_HrpE"/>
</dbReference>
<dbReference type="STRING" id="1821621.A8C75_04165"/>
<evidence type="ECO:0000256" key="1">
    <source>
        <dbReference type="ARBA" id="ARBA00003041"/>
    </source>
</evidence>
<keyword evidence="6" id="KW-0653">Protein transport</keyword>
<evidence type="ECO:0000256" key="3">
    <source>
        <dbReference type="ARBA" id="ARBA00016507"/>
    </source>
</evidence>
<evidence type="ECO:0000313" key="10">
    <source>
        <dbReference type="Proteomes" id="UP000078070"/>
    </source>
</evidence>
<evidence type="ECO:0000256" key="7">
    <source>
        <dbReference type="ARBA" id="ARBA00023225"/>
    </source>
</evidence>
<evidence type="ECO:0000313" key="9">
    <source>
        <dbReference type="EMBL" id="ANG61749.1"/>
    </source>
</evidence>
<name>A0A1A9EW21_9GAMM</name>
<dbReference type="Proteomes" id="UP000078070">
    <property type="component" value="Chromosome"/>
</dbReference>
<gene>
    <name evidence="9" type="ORF">A8C75_04165</name>
</gene>
<protein>
    <recommendedName>
        <fullName evidence="3">Flagellar assembly protein FliH</fullName>
    </recommendedName>
</protein>
<evidence type="ECO:0000256" key="2">
    <source>
        <dbReference type="ARBA" id="ARBA00006602"/>
    </source>
</evidence>
<accession>A0A1A9EW21</accession>
<dbReference type="InterPro" id="IPR038495">
    <property type="entry name" value="ATPase_E_C"/>
</dbReference>
<dbReference type="KEGG" id="mars:A8C75_04165"/>
<organism evidence="9 10">
    <name type="scientific">Marinobacterium aestuarii</name>
    <dbReference type="NCBI Taxonomy" id="1821621"/>
    <lineage>
        <taxon>Bacteria</taxon>
        <taxon>Pseudomonadati</taxon>
        <taxon>Pseudomonadota</taxon>
        <taxon>Gammaproteobacteria</taxon>
        <taxon>Oceanospirillales</taxon>
        <taxon>Oceanospirillaceae</taxon>
        <taxon>Marinobacterium</taxon>
    </lineage>
</organism>
<dbReference type="InterPro" id="IPR051472">
    <property type="entry name" value="T3SS_Stator/FliH"/>
</dbReference>
<dbReference type="PANTHER" id="PTHR34982:SF1">
    <property type="entry name" value="FLAGELLAR ASSEMBLY PROTEIN FLIH"/>
    <property type="match status" value="1"/>
</dbReference>
<dbReference type="EMBL" id="CP015839">
    <property type="protein sequence ID" value="ANG61749.1"/>
    <property type="molecule type" value="Genomic_DNA"/>
</dbReference>
<comment type="similarity">
    <text evidence="2">Belongs to the FliH family.</text>
</comment>
<dbReference type="GO" id="GO:0044781">
    <property type="term" value="P:bacterial-type flagellum organization"/>
    <property type="evidence" value="ECO:0007669"/>
    <property type="project" value="UniProtKB-KW"/>
</dbReference>
<reference evidence="10" key="1">
    <citation type="submission" date="2016-05" db="EMBL/GenBank/DDBJ databases">
        <authorList>
            <person name="Baek K."/>
            <person name="Yang S.-J."/>
        </authorList>
    </citation>
    <scope>NUCLEOTIDE SEQUENCE [LARGE SCALE GENOMIC DNA]</scope>
    <source>
        <strain evidence="10">ST58-10</strain>
    </source>
</reference>
<dbReference type="GO" id="GO:0005829">
    <property type="term" value="C:cytosol"/>
    <property type="evidence" value="ECO:0007669"/>
    <property type="project" value="TreeGrafter"/>
</dbReference>
<keyword evidence="4" id="KW-0813">Transport</keyword>
<keyword evidence="5" id="KW-1005">Bacterial flagellum biogenesis</keyword>
<feature type="domain" description="Flagellar assembly protein FliH/Type III secretion system HrpE" evidence="8">
    <location>
        <begin position="111"/>
        <end position="231"/>
    </location>
</feature>
<keyword evidence="10" id="KW-1185">Reference proteome</keyword>